<dbReference type="HOGENOM" id="CLU_1004188_0_0_0"/>
<reference evidence="1 2" key="1">
    <citation type="journal article" date="2009" name="Stand. Genomic Sci.">
        <title>Complete genome sequence of Pirellula staleyi type strain (ATCC 27377).</title>
        <authorList>
            <person name="Clum A."/>
            <person name="Tindall B.J."/>
            <person name="Sikorski J."/>
            <person name="Ivanova N."/>
            <person name="Mavrommatis K."/>
            <person name="Lucas S."/>
            <person name="Glavina del Rio T."/>
            <person name="Nolan M."/>
            <person name="Chen F."/>
            <person name="Tice H."/>
            <person name="Pitluck S."/>
            <person name="Cheng J.F."/>
            <person name="Chertkov O."/>
            <person name="Brettin T."/>
            <person name="Han C."/>
            <person name="Detter J.C."/>
            <person name="Kuske C."/>
            <person name="Bruce D."/>
            <person name="Goodwin L."/>
            <person name="Ovchinikova G."/>
            <person name="Pati A."/>
            <person name="Mikhailova N."/>
            <person name="Chen A."/>
            <person name="Palaniappan K."/>
            <person name="Land M."/>
            <person name="Hauser L."/>
            <person name="Chang Y.J."/>
            <person name="Jeffries C.D."/>
            <person name="Chain P."/>
            <person name="Rohde M."/>
            <person name="Goker M."/>
            <person name="Bristow J."/>
            <person name="Eisen J.A."/>
            <person name="Markowitz V."/>
            <person name="Hugenholtz P."/>
            <person name="Kyrpides N.C."/>
            <person name="Klenk H.P."/>
            <person name="Lapidus A."/>
        </authorList>
    </citation>
    <scope>NUCLEOTIDE SEQUENCE [LARGE SCALE GENOMIC DNA]</scope>
    <source>
        <strain evidence="2">ATCC 27377 / DSM 6068 / ICPB 4128</strain>
    </source>
</reference>
<dbReference type="EMBL" id="CP001848">
    <property type="protein sequence ID" value="ADB14985.1"/>
    <property type="molecule type" value="Genomic_DNA"/>
</dbReference>
<evidence type="ECO:0000313" key="1">
    <source>
        <dbReference type="EMBL" id="ADB14985.1"/>
    </source>
</evidence>
<protein>
    <recommendedName>
        <fullName evidence="3">DUF932 domain-containing protein</fullName>
    </recommendedName>
</protein>
<dbReference type="eggNOG" id="ENOG502Z7KV">
    <property type="taxonomic scope" value="Bacteria"/>
</dbReference>
<proteinExistence type="predicted"/>
<gene>
    <name evidence="1" type="ordered locus">Psta_0294</name>
</gene>
<dbReference type="Proteomes" id="UP000001887">
    <property type="component" value="Chromosome"/>
</dbReference>
<dbReference type="STRING" id="530564.Psta_0294"/>
<keyword evidence="2" id="KW-1185">Reference proteome</keyword>
<evidence type="ECO:0008006" key="3">
    <source>
        <dbReference type="Google" id="ProtNLM"/>
    </source>
</evidence>
<sequence>MANLTAANQELFRRRPDECFASLDQLQDFCRQQRAESADIWHKPQDVRLTHDMTLMIGENPDYSLNDWSFTQLCRMAGVSKETINRLSPKTASKAFEETLPQSDKPLQLLTTGDRVRSVHGVAYTRLWNADLLDAVREVATDFDAPQQSSFGGTGLYCGEQDLFAFLIDPLGWIEIGDEAFAPGFFVWNSEVGRRALGIQSFWFQAVCRNHIVWDAVEVVEFTRKHTANVREGLGEIQKIIASLVAKRDERKDGFVRVLQKAMTESSATTPKPSARC</sequence>
<dbReference type="AlphaFoldDB" id="D2R276"/>
<organism evidence="1 2">
    <name type="scientific">Pirellula staleyi (strain ATCC 27377 / DSM 6068 / ICPB 4128)</name>
    <name type="common">Pirella staleyi</name>
    <dbReference type="NCBI Taxonomy" id="530564"/>
    <lineage>
        <taxon>Bacteria</taxon>
        <taxon>Pseudomonadati</taxon>
        <taxon>Planctomycetota</taxon>
        <taxon>Planctomycetia</taxon>
        <taxon>Pirellulales</taxon>
        <taxon>Pirellulaceae</taxon>
        <taxon>Pirellula</taxon>
    </lineage>
</organism>
<accession>D2R276</accession>
<name>D2R276_PIRSD</name>
<evidence type="ECO:0000313" key="2">
    <source>
        <dbReference type="Proteomes" id="UP000001887"/>
    </source>
</evidence>
<dbReference type="KEGG" id="psl:Psta_0294"/>